<keyword evidence="2" id="KW-0812">Transmembrane</keyword>
<reference evidence="3" key="2">
    <citation type="submission" date="2023-05" db="EMBL/GenBank/DDBJ databases">
        <authorList>
            <consortium name="Lawrence Berkeley National Laboratory"/>
            <person name="Steindorff A."/>
            <person name="Hensen N."/>
            <person name="Bonometti L."/>
            <person name="Westerberg I."/>
            <person name="Brannstrom I.O."/>
            <person name="Guillou S."/>
            <person name="Cros-Aarteil S."/>
            <person name="Calhoun S."/>
            <person name="Haridas S."/>
            <person name="Kuo A."/>
            <person name="Mondo S."/>
            <person name="Pangilinan J."/>
            <person name="Riley R."/>
            <person name="Labutti K."/>
            <person name="Andreopoulos B."/>
            <person name="Lipzen A."/>
            <person name="Chen C."/>
            <person name="Yanf M."/>
            <person name="Daum C."/>
            <person name="Ng V."/>
            <person name="Clum A."/>
            <person name="Ohm R."/>
            <person name="Martin F."/>
            <person name="Silar P."/>
            <person name="Natvig D."/>
            <person name="Lalanne C."/>
            <person name="Gautier V."/>
            <person name="Ament-Velasquez S.L."/>
            <person name="Kruys A."/>
            <person name="Hutchinson M.I."/>
            <person name="Powell A.J."/>
            <person name="Barry K."/>
            <person name="Miller A.N."/>
            <person name="Grigoriev I.V."/>
            <person name="Debuchy R."/>
            <person name="Gladieux P."/>
            <person name="Thoren M.H."/>
            <person name="Johannesson H."/>
        </authorList>
    </citation>
    <scope>NUCLEOTIDE SEQUENCE</scope>
    <source>
        <strain evidence="3">PSN293</strain>
    </source>
</reference>
<gene>
    <name evidence="3" type="ORF">QBC37DRAFT_374450</name>
</gene>
<protein>
    <submittedName>
        <fullName evidence="3">Uncharacterized protein</fullName>
    </submittedName>
</protein>
<evidence type="ECO:0000313" key="3">
    <source>
        <dbReference type="EMBL" id="KAK4212997.1"/>
    </source>
</evidence>
<dbReference type="AlphaFoldDB" id="A0AAN6YBI2"/>
<keyword evidence="4" id="KW-1185">Reference proteome</keyword>
<evidence type="ECO:0000256" key="2">
    <source>
        <dbReference type="SAM" id="Phobius"/>
    </source>
</evidence>
<feature type="transmembrane region" description="Helical" evidence="2">
    <location>
        <begin position="123"/>
        <end position="145"/>
    </location>
</feature>
<keyword evidence="2" id="KW-0472">Membrane</keyword>
<dbReference type="Proteomes" id="UP001301769">
    <property type="component" value="Unassembled WGS sequence"/>
</dbReference>
<evidence type="ECO:0000256" key="1">
    <source>
        <dbReference type="SAM" id="MobiDB-lite"/>
    </source>
</evidence>
<reference evidence="3" key="1">
    <citation type="journal article" date="2023" name="Mol. Phylogenet. Evol.">
        <title>Genome-scale phylogeny and comparative genomics of the fungal order Sordariales.</title>
        <authorList>
            <person name="Hensen N."/>
            <person name="Bonometti L."/>
            <person name="Westerberg I."/>
            <person name="Brannstrom I.O."/>
            <person name="Guillou S."/>
            <person name="Cros-Aarteil S."/>
            <person name="Calhoun S."/>
            <person name="Haridas S."/>
            <person name="Kuo A."/>
            <person name="Mondo S."/>
            <person name="Pangilinan J."/>
            <person name="Riley R."/>
            <person name="LaButti K."/>
            <person name="Andreopoulos B."/>
            <person name="Lipzen A."/>
            <person name="Chen C."/>
            <person name="Yan M."/>
            <person name="Daum C."/>
            <person name="Ng V."/>
            <person name="Clum A."/>
            <person name="Steindorff A."/>
            <person name="Ohm R.A."/>
            <person name="Martin F."/>
            <person name="Silar P."/>
            <person name="Natvig D.O."/>
            <person name="Lalanne C."/>
            <person name="Gautier V."/>
            <person name="Ament-Velasquez S.L."/>
            <person name="Kruys A."/>
            <person name="Hutchinson M.I."/>
            <person name="Powell A.J."/>
            <person name="Barry K."/>
            <person name="Miller A.N."/>
            <person name="Grigoriev I.V."/>
            <person name="Debuchy R."/>
            <person name="Gladieux P."/>
            <person name="Hiltunen Thoren M."/>
            <person name="Johannesson H."/>
        </authorList>
    </citation>
    <scope>NUCLEOTIDE SEQUENCE</scope>
    <source>
        <strain evidence="3">PSN293</strain>
    </source>
</reference>
<organism evidence="3 4">
    <name type="scientific">Rhypophila decipiens</name>
    <dbReference type="NCBI Taxonomy" id="261697"/>
    <lineage>
        <taxon>Eukaryota</taxon>
        <taxon>Fungi</taxon>
        <taxon>Dikarya</taxon>
        <taxon>Ascomycota</taxon>
        <taxon>Pezizomycotina</taxon>
        <taxon>Sordariomycetes</taxon>
        <taxon>Sordariomycetidae</taxon>
        <taxon>Sordariales</taxon>
        <taxon>Naviculisporaceae</taxon>
        <taxon>Rhypophila</taxon>
    </lineage>
</organism>
<proteinExistence type="predicted"/>
<accession>A0AAN6YBI2</accession>
<dbReference type="EMBL" id="MU858116">
    <property type="protein sequence ID" value="KAK4212997.1"/>
    <property type="molecule type" value="Genomic_DNA"/>
</dbReference>
<evidence type="ECO:0000313" key="4">
    <source>
        <dbReference type="Proteomes" id="UP001301769"/>
    </source>
</evidence>
<feature type="compositionally biased region" description="Polar residues" evidence="1">
    <location>
        <begin position="37"/>
        <end position="53"/>
    </location>
</feature>
<feature type="compositionally biased region" description="Low complexity" evidence="1">
    <location>
        <begin position="54"/>
        <end position="70"/>
    </location>
</feature>
<comment type="caution">
    <text evidence="3">The sequence shown here is derived from an EMBL/GenBank/DDBJ whole genome shotgun (WGS) entry which is preliminary data.</text>
</comment>
<sequence>MAMVTSLIVNGTIIINYPPATTLTTRTIYAGTPSPANPITTLDTGTRSPVSSITTLTTGPSSPVSSTTTNTGTPSLVTITTIYNAGKTFSATTTTTLILTGSSSPAEPESTSSGRDLTTNEKLAIIGGIIGPIMSFLGFLTRPWICDKFRHFHCCGLRPRPPAPQPNLALQLIPVANPAANPVMNPAANPVTIPVALQLLIPAQNPAQNPADMPVFNLGASTAQMLAELARNPWQERTA</sequence>
<name>A0AAN6YBI2_9PEZI</name>
<keyword evidence="2" id="KW-1133">Transmembrane helix</keyword>
<feature type="region of interest" description="Disordered" evidence="1">
    <location>
        <begin position="33"/>
        <end position="70"/>
    </location>
</feature>